<proteinExistence type="predicted"/>
<evidence type="ECO:0000313" key="2">
    <source>
        <dbReference type="Proteomes" id="UP000026962"/>
    </source>
</evidence>
<organism evidence="1">
    <name type="scientific">Oryza punctata</name>
    <name type="common">Red rice</name>
    <dbReference type="NCBI Taxonomy" id="4537"/>
    <lineage>
        <taxon>Eukaryota</taxon>
        <taxon>Viridiplantae</taxon>
        <taxon>Streptophyta</taxon>
        <taxon>Embryophyta</taxon>
        <taxon>Tracheophyta</taxon>
        <taxon>Spermatophyta</taxon>
        <taxon>Magnoliopsida</taxon>
        <taxon>Liliopsida</taxon>
        <taxon>Poales</taxon>
        <taxon>Poaceae</taxon>
        <taxon>BOP clade</taxon>
        <taxon>Oryzoideae</taxon>
        <taxon>Oryzeae</taxon>
        <taxon>Oryzinae</taxon>
        <taxon>Oryza</taxon>
    </lineage>
</organism>
<dbReference type="Gramene" id="OPUNC07G24780.1">
    <property type="protein sequence ID" value="OPUNC07G24780.1"/>
    <property type="gene ID" value="OPUNC07G24780"/>
</dbReference>
<sequence>MIVQSVYRSLWP</sequence>
<dbReference type="EnsemblPlants" id="OPUNC07G24780.1">
    <property type="protein sequence ID" value="OPUNC07G24780.1"/>
    <property type="gene ID" value="OPUNC07G24780"/>
</dbReference>
<accession>A0A0E0LPS7</accession>
<protein>
    <submittedName>
        <fullName evidence="1">Uncharacterized protein</fullName>
    </submittedName>
</protein>
<dbReference type="Proteomes" id="UP000026962">
    <property type="component" value="Chromosome 7"/>
</dbReference>
<reference evidence="1" key="1">
    <citation type="submission" date="2015-04" db="UniProtKB">
        <authorList>
            <consortium name="EnsemblPlants"/>
        </authorList>
    </citation>
    <scope>IDENTIFICATION</scope>
</reference>
<evidence type="ECO:0000313" key="1">
    <source>
        <dbReference type="EnsemblPlants" id="OPUNC07G24780.1"/>
    </source>
</evidence>
<name>A0A0E0LPS7_ORYPU</name>
<keyword evidence="2" id="KW-1185">Reference proteome</keyword>
<reference evidence="1" key="2">
    <citation type="submission" date="2018-05" db="EMBL/GenBank/DDBJ databases">
        <title>OpunRS2 (Oryza punctata Reference Sequence Version 2).</title>
        <authorList>
            <person name="Zhang J."/>
            <person name="Kudrna D."/>
            <person name="Lee S."/>
            <person name="Talag J."/>
            <person name="Welchert J."/>
            <person name="Wing R.A."/>
        </authorList>
    </citation>
    <scope>NUCLEOTIDE SEQUENCE [LARGE SCALE GENOMIC DNA]</scope>
</reference>
<dbReference type="HOGENOM" id="CLU_3436924_0_0_1"/>